<feature type="compositionally biased region" description="Basic and acidic residues" evidence="1">
    <location>
        <begin position="30"/>
        <end position="44"/>
    </location>
</feature>
<evidence type="ECO:0000256" key="1">
    <source>
        <dbReference type="SAM" id="MobiDB-lite"/>
    </source>
</evidence>
<name>Q69RL3_ORYSJ</name>
<proteinExistence type="predicted"/>
<reference evidence="3" key="2">
    <citation type="journal article" date="2008" name="Nucleic Acids Res.">
        <title>The rice annotation project database (RAP-DB): 2008 update.</title>
        <authorList>
            <consortium name="The rice annotation project (RAP)"/>
        </authorList>
    </citation>
    <scope>GENOME REANNOTATION</scope>
    <source>
        <strain evidence="3">cv. Nipponbare</strain>
    </source>
</reference>
<evidence type="ECO:0000313" key="3">
    <source>
        <dbReference type="Proteomes" id="UP000000763"/>
    </source>
</evidence>
<dbReference type="AlphaFoldDB" id="Q69RL3"/>
<dbReference type="EMBL" id="AP005180">
    <property type="protein sequence ID" value="BAD31082.1"/>
    <property type="molecule type" value="Genomic_DNA"/>
</dbReference>
<protein>
    <submittedName>
        <fullName evidence="2">Uncharacterized protein</fullName>
    </submittedName>
</protein>
<dbReference type="Proteomes" id="UP000000763">
    <property type="component" value="Chromosome 7"/>
</dbReference>
<accession>Q69RL3</accession>
<sequence>MRWAHESSDEDLLPVGPPVSGGGQLSARVNEARLARSAESDRPRAAPVEAASANSIRLRVM</sequence>
<reference evidence="3" key="1">
    <citation type="journal article" date="2005" name="Nature">
        <title>The map-based sequence of the rice genome.</title>
        <authorList>
            <consortium name="International rice genome sequencing project (IRGSP)"/>
            <person name="Matsumoto T."/>
            <person name="Wu J."/>
            <person name="Kanamori H."/>
            <person name="Katayose Y."/>
            <person name="Fujisawa M."/>
            <person name="Namiki N."/>
            <person name="Mizuno H."/>
            <person name="Yamamoto K."/>
            <person name="Antonio B.A."/>
            <person name="Baba T."/>
            <person name="Sakata K."/>
            <person name="Nagamura Y."/>
            <person name="Aoki H."/>
            <person name="Arikawa K."/>
            <person name="Arita K."/>
            <person name="Bito T."/>
            <person name="Chiden Y."/>
            <person name="Fujitsuka N."/>
            <person name="Fukunaka R."/>
            <person name="Hamada M."/>
            <person name="Harada C."/>
            <person name="Hayashi A."/>
            <person name="Hijishita S."/>
            <person name="Honda M."/>
            <person name="Hosokawa S."/>
            <person name="Ichikawa Y."/>
            <person name="Idonuma A."/>
            <person name="Iijima M."/>
            <person name="Ikeda M."/>
            <person name="Ikeno M."/>
            <person name="Ito K."/>
            <person name="Ito S."/>
            <person name="Ito T."/>
            <person name="Ito Y."/>
            <person name="Ito Y."/>
            <person name="Iwabuchi A."/>
            <person name="Kamiya K."/>
            <person name="Karasawa W."/>
            <person name="Kurita K."/>
            <person name="Katagiri S."/>
            <person name="Kikuta A."/>
            <person name="Kobayashi H."/>
            <person name="Kobayashi N."/>
            <person name="Machita K."/>
            <person name="Maehara T."/>
            <person name="Masukawa M."/>
            <person name="Mizubayashi T."/>
            <person name="Mukai Y."/>
            <person name="Nagasaki H."/>
            <person name="Nagata Y."/>
            <person name="Naito S."/>
            <person name="Nakashima M."/>
            <person name="Nakama Y."/>
            <person name="Nakamichi Y."/>
            <person name="Nakamura M."/>
            <person name="Meguro A."/>
            <person name="Negishi M."/>
            <person name="Ohta I."/>
            <person name="Ohta T."/>
            <person name="Okamoto M."/>
            <person name="Ono N."/>
            <person name="Saji S."/>
            <person name="Sakaguchi M."/>
            <person name="Sakai K."/>
            <person name="Shibata M."/>
            <person name="Shimokawa T."/>
            <person name="Song J."/>
            <person name="Takazaki Y."/>
            <person name="Terasawa K."/>
            <person name="Tsugane M."/>
            <person name="Tsuji K."/>
            <person name="Ueda S."/>
            <person name="Waki K."/>
            <person name="Yamagata H."/>
            <person name="Yamamoto M."/>
            <person name="Yamamoto S."/>
            <person name="Yamane H."/>
            <person name="Yoshiki S."/>
            <person name="Yoshihara R."/>
            <person name="Yukawa K."/>
            <person name="Zhong H."/>
            <person name="Yano M."/>
            <person name="Yuan Q."/>
            <person name="Ouyang S."/>
            <person name="Liu J."/>
            <person name="Jones K.M."/>
            <person name="Gansberger K."/>
            <person name="Moffat K."/>
            <person name="Hill J."/>
            <person name="Bera J."/>
            <person name="Fadrosh D."/>
            <person name="Jin S."/>
            <person name="Johri S."/>
            <person name="Kim M."/>
            <person name="Overton L."/>
            <person name="Reardon M."/>
            <person name="Tsitrin T."/>
            <person name="Vuong H."/>
            <person name="Weaver B."/>
            <person name="Ciecko A."/>
            <person name="Tallon L."/>
            <person name="Jackson J."/>
            <person name="Pai G."/>
            <person name="Aken S.V."/>
            <person name="Utterback T."/>
            <person name="Reidmuller S."/>
            <person name="Feldblyum T."/>
            <person name="Hsiao J."/>
            <person name="Zismann V."/>
            <person name="Iobst S."/>
            <person name="de Vazeille A.R."/>
            <person name="Buell C.R."/>
            <person name="Ying K."/>
            <person name="Li Y."/>
            <person name="Lu T."/>
            <person name="Huang Y."/>
            <person name="Zhao Q."/>
            <person name="Feng Q."/>
            <person name="Zhang L."/>
            <person name="Zhu J."/>
            <person name="Weng Q."/>
            <person name="Mu J."/>
            <person name="Lu Y."/>
            <person name="Fan D."/>
            <person name="Liu Y."/>
            <person name="Guan J."/>
            <person name="Zhang Y."/>
            <person name="Yu S."/>
            <person name="Liu X."/>
            <person name="Zhang Y."/>
            <person name="Hong G."/>
            <person name="Han B."/>
            <person name="Choisne N."/>
            <person name="Demange N."/>
            <person name="Orjeda G."/>
            <person name="Samain S."/>
            <person name="Cattolico L."/>
            <person name="Pelletier E."/>
            <person name="Couloux A."/>
            <person name="Segurens B."/>
            <person name="Wincker P."/>
            <person name="D'Hont A."/>
            <person name="Scarpelli C."/>
            <person name="Weissenbach J."/>
            <person name="Salanoubat M."/>
            <person name="Quetier F."/>
            <person name="Yu Y."/>
            <person name="Kim H.R."/>
            <person name="Rambo T."/>
            <person name="Currie J."/>
            <person name="Collura K."/>
            <person name="Luo M."/>
            <person name="Yang T."/>
            <person name="Ammiraju J.S.S."/>
            <person name="Engler F."/>
            <person name="Soderlund C."/>
            <person name="Wing R.A."/>
            <person name="Palmer L.E."/>
            <person name="de la Bastide M."/>
            <person name="Spiegel L."/>
            <person name="Nascimento L."/>
            <person name="Zutavern T."/>
            <person name="O'Shaughnessy A."/>
            <person name="Dike S."/>
            <person name="Dedhia N."/>
            <person name="Preston R."/>
            <person name="Balija V."/>
            <person name="McCombie W.R."/>
            <person name="Chow T."/>
            <person name="Chen H."/>
            <person name="Chung M."/>
            <person name="Chen C."/>
            <person name="Shaw J."/>
            <person name="Wu H."/>
            <person name="Hsiao K."/>
            <person name="Chao Y."/>
            <person name="Chu M."/>
            <person name="Cheng C."/>
            <person name="Hour A."/>
            <person name="Lee P."/>
            <person name="Lin S."/>
            <person name="Lin Y."/>
            <person name="Liou J."/>
            <person name="Liu S."/>
            <person name="Hsing Y."/>
            <person name="Raghuvanshi S."/>
            <person name="Mohanty A."/>
            <person name="Bharti A.K."/>
            <person name="Gaur A."/>
            <person name="Gupta V."/>
            <person name="Kumar D."/>
            <person name="Ravi V."/>
            <person name="Vij S."/>
            <person name="Kapur A."/>
            <person name="Khurana P."/>
            <person name="Khurana P."/>
            <person name="Khurana J.P."/>
            <person name="Tyagi A.K."/>
            <person name="Gaikwad K."/>
            <person name="Singh A."/>
            <person name="Dalal V."/>
            <person name="Srivastava S."/>
            <person name="Dixit A."/>
            <person name="Pal A.K."/>
            <person name="Ghazi I.A."/>
            <person name="Yadav M."/>
            <person name="Pandit A."/>
            <person name="Bhargava A."/>
            <person name="Sureshbabu K."/>
            <person name="Batra K."/>
            <person name="Sharma T.R."/>
            <person name="Mohapatra T."/>
            <person name="Singh N.K."/>
            <person name="Messing J."/>
            <person name="Nelson A.B."/>
            <person name="Fuks G."/>
            <person name="Kavchok S."/>
            <person name="Keizer G."/>
            <person name="Linton E."/>
            <person name="Llaca V."/>
            <person name="Song R."/>
            <person name="Tanyolac B."/>
            <person name="Young S."/>
            <person name="Ho-Il K."/>
            <person name="Hahn J.H."/>
            <person name="Sangsakoo G."/>
            <person name="Vanavichit A."/>
            <person name="de Mattos Luiz.A.T."/>
            <person name="Zimmer P.D."/>
            <person name="Malone G."/>
            <person name="Dellagostin O."/>
            <person name="de Oliveira A.C."/>
            <person name="Bevan M."/>
            <person name="Bancroft I."/>
            <person name="Minx P."/>
            <person name="Cordum H."/>
            <person name="Wilson R."/>
            <person name="Cheng Z."/>
            <person name="Jin W."/>
            <person name="Jiang J."/>
            <person name="Leong S.A."/>
            <person name="Iwama H."/>
            <person name="Gojobori T."/>
            <person name="Itoh T."/>
            <person name="Niimura Y."/>
            <person name="Fujii Y."/>
            <person name="Habara T."/>
            <person name="Sakai H."/>
            <person name="Sato Y."/>
            <person name="Wilson G."/>
            <person name="Kumar K."/>
            <person name="McCouch S."/>
            <person name="Juretic N."/>
            <person name="Hoen D."/>
            <person name="Wright S."/>
            <person name="Bruskiewich R."/>
            <person name="Bureau T."/>
            <person name="Miyao A."/>
            <person name="Hirochika H."/>
            <person name="Nishikawa T."/>
            <person name="Kadowaki K."/>
            <person name="Sugiura M."/>
            <person name="Burr B."/>
            <person name="Sasaki T."/>
        </authorList>
    </citation>
    <scope>NUCLEOTIDE SEQUENCE [LARGE SCALE GENOMIC DNA]</scope>
    <source>
        <strain evidence="3">cv. Nipponbare</strain>
    </source>
</reference>
<gene>
    <name evidence="2" type="primary">P0003B09.21</name>
</gene>
<evidence type="ECO:0000313" key="2">
    <source>
        <dbReference type="EMBL" id="BAD31082.1"/>
    </source>
</evidence>
<feature type="region of interest" description="Disordered" evidence="1">
    <location>
        <begin position="1"/>
        <end position="61"/>
    </location>
</feature>
<organism evidence="2 3">
    <name type="scientific">Oryza sativa subsp. japonica</name>
    <name type="common">Rice</name>
    <dbReference type="NCBI Taxonomy" id="39947"/>
    <lineage>
        <taxon>Eukaryota</taxon>
        <taxon>Viridiplantae</taxon>
        <taxon>Streptophyta</taxon>
        <taxon>Embryophyta</taxon>
        <taxon>Tracheophyta</taxon>
        <taxon>Spermatophyta</taxon>
        <taxon>Magnoliopsida</taxon>
        <taxon>Liliopsida</taxon>
        <taxon>Poales</taxon>
        <taxon>Poaceae</taxon>
        <taxon>BOP clade</taxon>
        <taxon>Oryzoideae</taxon>
        <taxon>Oryzeae</taxon>
        <taxon>Oryzinae</taxon>
        <taxon>Oryza</taxon>
        <taxon>Oryza sativa</taxon>
    </lineage>
</organism>